<name>A0AA49X3G7_9VIRU</name>
<accession>A0AA49X3G7</accession>
<proteinExistence type="predicted"/>
<organism evidence="1">
    <name type="scientific">Firmicutes phage HS18</name>
    <dbReference type="NCBI Taxonomy" id="3056396"/>
    <lineage>
        <taxon>Viruses</taxon>
    </lineage>
</organism>
<sequence length="147" mass="17162">MDKTVWKPYIPPRIYNITDSTVASKEVISDGNMYKIKMSIDDAREVMWFSLPVNYQKDTPVEDRTKEVGADSEKYGEISSIFVFWMSHMVYNGRMFSCLSREVWGDPYNYHNVYPIIKNGKDSMAKVIVMQKSTPEKEQEVLKNLKL</sequence>
<evidence type="ECO:0000313" key="1">
    <source>
        <dbReference type="EMBL" id="WLJ26388.1"/>
    </source>
</evidence>
<reference evidence="1" key="1">
    <citation type="submission" date="2023-04" db="EMBL/GenBank/DDBJ databases">
        <title>The human skin virome in hidradenitis suppurativa patients.</title>
        <authorList>
            <person name="Jansen D."/>
        </authorList>
    </citation>
    <scope>NUCLEOTIDE SEQUENCE</scope>
    <source>
        <strain evidence="1">VC4_HSPhageC</strain>
    </source>
</reference>
<dbReference type="EMBL" id="OQ890326">
    <property type="protein sequence ID" value="WLJ26388.1"/>
    <property type="molecule type" value="Genomic_DNA"/>
</dbReference>
<protein>
    <submittedName>
        <fullName evidence="1">Uncharacterized protein</fullName>
    </submittedName>
</protein>